<dbReference type="Gene3D" id="2.60.40.10">
    <property type="entry name" value="Immunoglobulins"/>
    <property type="match status" value="2"/>
</dbReference>
<dbReference type="eggNOG" id="COG2911">
    <property type="taxonomic scope" value="Bacteria"/>
</dbReference>
<feature type="region of interest" description="Disordered" evidence="1">
    <location>
        <begin position="163"/>
        <end position="217"/>
    </location>
</feature>
<accession>D8IWT2</accession>
<protein>
    <submittedName>
        <fullName evidence="2">Autotransporter adhesin protein hemagglutinin/hemolysin protein</fullName>
    </submittedName>
</protein>
<feature type="region of interest" description="Disordered" evidence="1">
    <location>
        <begin position="2181"/>
        <end position="2219"/>
    </location>
</feature>
<dbReference type="HOGENOM" id="CLU_224574_0_0_4"/>
<dbReference type="STRING" id="757424.Hsero_4503"/>
<dbReference type="Gene3D" id="3.30.420.430">
    <property type="match status" value="1"/>
</dbReference>
<sequence>MLREKILRPDSPVSTALIVVPRHWGGGPGVSASAVGVVHMHAGRSDPACLLRRRAIMSITVSNLTEASALLRTIKKRDILDVRAIDLDLVLILENGHKLIISRGAAAAANTPQLTLEFADGDVALGEVFEKLNHIEVPPDTPPAATLTPQEIKRYGIKRVVKGKTTKNDENTDEQQTASKPETTDGKPADALASSDSPSVSQHSDASSTAIKSSLATPSVTEASAGSAADSSGSSSFSWPVIAGGLGLLAAAGGGGGGGGAAAAAPAAGSGPALSTLGGATSLGPLTNATVTAYDSQGRMIGKPVPVINGRYSLVLDVPGYKGLILLAVRDSTPGVADNFADEATLRIADLGDTVLRSVVQAEGGNQTINITALTELAALKAGLASGQTNLGAASQVTAPTVAAANAAVSALFMVNISSGDVLTTTVTDANGAAAINPAFARSSNTSARHYGIALKAIANLQLTDATRYPDQGVAIQKLADSLGFSDTQPNKLKWRDTVTQSDLFNERIASRANDSSLSAEQRQQARALLDVLQKLPDGGSVNDYLVQNRVALPEPTLLTKNATPGASPWQTPATDGRLVLDQGELANGGLAVKAPPQARVEVTLVGHDAQGREVTVTLPASAADSNGIAVLRADQAALDLFRQISREQPVTARVTVTDGDNSRANQDVWKNNADVRIDVSTPPGLTDFASNKIALVNDTFYNGGDGNDPLRTTPLGNEDQITTDAAVRVLLTRVLKPEERLEFKVATSAGADNAPRYGEWFNPADLRIEGTDSNGQVRYVARNLTTSEGPVWIKARILLTAAQSGASQGSARELETPLRLTLDKTAPAQVRLAMTENRDDGLSSEDGVSSQTGVILMPRTSFETSAEVHLRLLGGSGTDGTTLLLLRANGERLALAPESWMRWQAGDQLQLIGQTLQGNGKARLQVRQLDAAGNFTDSIQTFISDSTRVIEQVVLLAVREKAFNEAKAAVIAAQEAYDQAAAADKPAKQTTLAAAQNALQQAQAARDQAPEQVRLGLLKSDGSTRLSDLMGRTIDPALLPAILRAVAATGDPEQVNDGPGLRTLVNNVVSAVTAVLLKASVYGDNDANPALTAADFDRLGIPGADHQATLTLANAALKTLPASRSNTIAALRTIVDAAARVAALADGAAGNSSGAALPSAADYTALGVTTPLSEAAARVTGQVIDGKPLTEVSTTAQLETIAAAAQRVTQHAAGVNLATPLTAQDFSALGIRGVTADNVGRLADALRDVPSSLRPATVDGVVDTLAEIRAIVALDLGTLQTLLNFAQHLSPIDPANPALLAPTLAQYDHPDLRAAGAEVTAARLASINDALSRVGAEAVDSWAKVGALVRSYTAILNAADGVSNAAALPTEADYSRIGVKTLQNKFSAATDNAARANAATLLGNVIDRSNRAEVDTVAKLESLADIVSRVTRIAAGKPETVSAEEWKRLHVSPELSADQLRIVLPAIAASADDGSEVTTLAALSTRASNALGSAQRITDYANDAANTAPAQADYKNIGVSGVDDAQLVGAINSALATPAVTGSQVASLAALQTLVDTYRQLLQQADGKAGNTATANLAKLADFERIGVDMSALKALDSTVSGATGNAVQLLSSIIDSRNASAIDTAPEIQQLAGLAHKLALAMQGRDAGQLQSADLALIGLDVDAGTLVQVRQQLASLADNGSELNTFSQLRALVLGVAGVPTWNVVAGDDVINLAERQAGVSLSGSAGANDVLTLFYPDGSVMKSGITVQNEGGKWVWKYTLTSENWTRLNADGADGVEKILQLQARNTSTGVDSLKVAHKLSIDTVAPPANLLLSLDKDTGSSDTDGVTHQGKVNVTRLAAGAQWEYQIDNALFQTGSGNSVQVTQEGAHTLTVRQYDSAGNRSAAQTLNMTLDTTPPGAPIIALEKIGGTVNALPVTNNDTIRVTGLEAKATWQWRLNRSDFSENPDWSNGSGNSFSPTGMTPNQTRNWYVEVRQLDQAGNPGSVSRLSFTLDTTPPRTPRLALVANSGGDDALRVTNDGRIDVLDLDADSAWQYSTDGGATWSTGSGNRFTVNGDGDKQLRVRQTDVAGNTSTSTVLTMKLDTVAPVKPGLATLVNDSGRLQTDLLTNDARLQAPTPSEADLRFEYSVNNGAWTDISQAIKGAKDGGSDGDKNVRLRSRDRAGNVSEAGDVFSFKLDTQGPAKPAPAILANDTGDDRTDGITSNGRVVPSGPPEPGTSFEYSLDGGAWTDINVGIKGEKDGGTDGRKNVRLRTKDAAGNASDPSEVFGYTLDTKAPAKATLALVKPAVNGVTDDGTVKVANLDADARWEYSQDRGATWSAGSGDRFRVKGGIDGGGHTDGAKGVQVRQIDKAGNTTVSDVLELNLSTRFEAPTVSVTSPLKTLSDGTALLDASTGPNRTVALEVSGRRGNVAVLTRDDGTEIERKNLDANGKASFNLNRSLTVSGLKTVAGGNTTANAVYTLLSSDEALALRNGNGGGVPFSAAYLAKGGVSIDLGKPVYSTGNAAGDWFVWSAIGGGYVISRKNDSSEWFREAPSSQPAQTPETVGAWVALNRGASQVADDLLRNNGVSTHQSRLDGVNVLNANGARDAAWRYQLKQVDAQGRISEAADLKLRMVTTAPSLLDLDAFTDGVQASRSIVVSNADVSSASGVALMPQVATPKASDIRFIELVSDNAGASPVDSLLLDRAVGINNNLAQVDNRSIGGVTGLSYKVSTVAKKSTVTLTKTDGSAFTGDEARNVLQSLRLQNLGFDTGKKSRSVDISLGDGSGHRSADLNRVTVLTDGSGLLVDLDARQAGVQTSHTRYINSPTKLAFDAAGGERFLDNVAAPASATAEIQLRFNGLDGNKDAVLLSDNYRYSPARPNVFYGDIGGVTGVFWFLPADKPGLTVIRKQQDGALLTPAEVKAILEGIAIRCGTPPGSLERSMDITLVTATGSGTTSRATLVLDTRAPVLDLDANTPGIQIQSSKSVRLDEAITGVKLFNGEMSAPIAQDIGSLRLTLPRSGDASNDDLILGNERFATRSNIDFSGSLGGVSGLELHYAASTGQAAISRTGGAPMDGLQVKAILESLKYRFASAGARNIAVEVADQAGNVARGDVTLTLDTTVPAQLTTTMLAETQKAFGVAKMENIFGSPFFPITSPHNLNKGEGVALTNLPSGFANAASFLGAIRGVSAEWGGVALTGNPNSSNPNLKSYTLFNQPLNPGQEVAVMQQAGSDALGSWLSFTLVRQAGRQADDVYLNHLGSFVLNHLDLYRSETSRDKSQSGYDLANVGLLYQIDTHRPNKTPTLQVGYDASRAAVGDVVALFEGGTMLARKVLTAADLGSGTKTVNLTVAQSLAPGEHDIVARYTDLAGNTVNGTAQHVSVAGGGDPVTLTDLAVRSSKQAPAAVQALNASENRYAVINDLDTSDISGHSASGPVISGKVGGGRDSDRYVVTVEMGGKVLAFDEVGAGDFSISLSAGSLAPGLYRDLTVTASRASGNEPGQSTAVQGLKLGWYWAAQSVSDIFGGNGNDDIVIGTTHYSAASFVQTGAGQDKVIVGAFGRSDNLAATVGDFVLGVDKVEVFNQSLTQANLSRFVTASAGVNPNDTRLSIDLDGAGPGTLTYTLMLQNVAYNSANTATIFGL</sequence>
<evidence type="ECO:0000313" key="2">
    <source>
        <dbReference type="EMBL" id="ADJ65969.1"/>
    </source>
</evidence>
<gene>
    <name evidence="2" type="ordered locus">Hsero_4503</name>
</gene>
<reference evidence="2 3" key="1">
    <citation type="submission" date="2010-04" db="EMBL/GenBank/DDBJ databases">
        <title>The genome of Herbaspirillum seropedicae SmR1, an endophytic, nitrogen-fixing, plant-growth promoting beta-Proteobacteria.</title>
        <authorList>
            <person name="Pedrosa F.O."/>
            <person name="Monteiro R.A."/>
            <person name="Wassem R."/>
            <person name="Cruz L.M."/>
            <person name="Ayub R.A."/>
            <person name="Colauto N.B."/>
            <person name="Fernandez M.A."/>
            <person name="Fungaro M.H.P."/>
            <person name="Grisard E.C."/>
            <person name="Hungria M."/>
            <person name="Madeira H.M.F."/>
            <person name="Nodari R.O."/>
            <person name="Osaku C.A."/>
            <person name="Petzl-Erler M.L."/>
            <person name="Terenzi H."/>
            <person name="Vieira L.G.E."/>
            <person name="Almeida M.I.M."/>
            <person name="Alves L.R."/>
            <person name="Arantes O.M.N."/>
            <person name="Balsanelli E."/>
            <person name="Barcellos F.G."/>
            <person name="Baura V.A."/>
            <person name="Binde D.R."/>
            <person name="Campo R.J."/>
            <person name="Chubatsu L.S."/>
            <person name="Chueire L.M.O."/>
            <person name="Ciferri R.R."/>
            <person name="Correa L.C."/>
            <person name="da Conceicao Silva J.L."/>
            <person name="Dabul A.N.G."/>
            <person name="Dambros B.P."/>
            <person name="Faoro H."/>
            <person name="Favetti A."/>
            <person name="Friedermann G."/>
            <person name="Furlaneto M.C."/>
            <person name="Gasques L.S."/>
            <person name="Gimenes C.C.T."/>
            <person name="Gioppo N.M.R."/>
            <person name="Glienke-Blanco C."/>
            <person name="Godoy L.P."/>
            <person name="Guerra M.P."/>
            <person name="Karp S."/>
            <person name="Kava-Cordeiro V."/>
            <person name="Margarido V.P."/>
            <person name="Mathioni S.M."/>
            <person name="Menck-Soares M.A."/>
            <person name="Murace N.K."/>
            <person name="Nicolas M.F."/>
            <person name="Oliveira C.E.C."/>
            <person name="Pagnan N.A.B."/>
            <person name="Pamphile J.A."/>
            <person name="Patussi E.V."/>
            <person name="Pereira L.F.P."/>
            <person name="Pereira-Ferrari L."/>
            <person name="Pinto F.G.S."/>
            <person name="Precoma C."/>
            <person name="Prioli A.J."/>
            <person name="Prioli S.M.A.P."/>
            <person name="Raittz R.T."/>
            <person name="Ramos H.J.O."/>
            <person name="Ribeiro E.M.S.F."/>
            <person name="Rigo L.U."/>
            <person name="Rocha C.L.M.S.C."/>
            <person name="Rocha S.N."/>
            <person name="Santos K."/>
            <person name="Satori D."/>
            <person name="Silva A.G."/>
            <person name="Simao R.C.G."/>
            <person name="Soares M.A.M."/>
            <person name="Souza E.M."/>
            <person name="Steffens M.B.R."/>
            <person name="Steindel M."/>
            <person name="Tadra-Sfeir M.Z."/>
            <person name="Takahashi E.K."/>
            <person name="Torres R.A."/>
            <person name="Valle J.S."/>
            <person name="Vernal J.I."/>
            <person name="Vilas-Boas L.A."/>
            <person name="Watanabe M.A.E."/>
            <person name="Weiss V.A."/>
            <person name="Yates M.A."/>
            <person name="Souza E.M."/>
        </authorList>
    </citation>
    <scope>NUCLEOTIDE SEQUENCE [LARGE SCALE GENOMIC DNA]</scope>
    <source>
        <strain evidence="2 3">SmR1</strain>
    </source>
</reference>
<dbReference type="Proteomes" id="UP000000329">
    <property type="component" value="Chromosome"/>
</dbReference>
<organism evidence="2 3">
    <name type="scientific">Herbaspirillum seropedicae (strain SmR1)</name>
    <dbReference type="NCBI Taxonomy" id="757424"/>
    <lineage>
        <taxon>Bacteria</taxon>
        <taxon>Pseudomonadati</taxon>
        <taxon>Pseudomonadota</taxon>
        <taxon>Betaproteobacteria</taxon>
        <taxon>Burkholderiales</taxon>
        <taxon>Oxalobacteraceae</taxon>
        <taxon>Herbaspirillum</taxon>
    </lineage>
</organism>
<evidence type="ECO:0000256" key="1">
    <source>
        <dbReference type="SAM" id="MobiDB-lite"/>
    </source>
</evidence>
<proteinExistence type="predicted"/>
<feature type="compositionally biased region" description="Low complexity" evidence="1">
    <location>
        <begin position="189"/>
        <end position="208"/>
    </location>
</feature>
<name>D8IWT2_HERSS</name>
<evidence type="ECO:0000313" key="3">
    <source>
        <dbReference type="Proteomes" id="UP000000329"/>
    </source>
</evidence>
<dbReference type="InterPro" id="IPR013783">
    <property type="entry name" value="Ig-like_fold"/>
</dbReference>
<dbReference type="EMBL" id="CP002039">
    <property type="protein sequence ID" value="ADJ65969.1"/>
    <property type="molecule type" value="Genomic_DNA"/>
</dbReference>
<dbReference type="KEGG" id="hse:Hsero_4503"/>
<keyword evidence="3" id="KW-1185">Reference proteome</keyword>